<gene>
    <name evidence="2 3 4 5 6 7 8" type="primary">LOC113731834</name>
</gene>
<evidence type="ECO:0000313" key="3">
    <source>
        <dbReference type="RefSeq" id="XP_071924165.1"/>
    </source>
</evidence>
<dbReference type="RefSeq" id="XP_071924164.1">
    <property type="nucleotide sequence ID" value="XM_072068063.1"/>
</dbReference>
<sequence length="108" mass="12258">MLQQLALSVKNRKGKKIKKEDVGGNLGSYARVCFPEGFGRTGCLVARVILLSMIHLSPLITCLQMKMDKGNMCGRHHGLLACELLEVKEGKGKKNQQRWRCLCFRRRQ</sequence>
<dbReference type="RefSeq" id="XP_071924166.1">
    <property type="nucleotide sequence ID" value="XM_072068065.1"/>
</dbReference>
<reference evidence="2 3" key="1">
    <citation type="submission" date="2025-05" db="UniProtKB">
        <authorList>
            <consortium name="RefSeq"/>
        </authorList>
    </citation>
    <scope>IDENTIFICATION</scope>
    <source>
        <tissue evidence="2 3">Leaves</tissue>
    </source>
</reference>
<dbReference type="RefSeq" id="XP_071924170.1">
    <property type="nucleotide sequence ID" value="XM_072068069.1"/>
</dbReference>
<evidence type="ECO:0000313" key="2">
    <source>
        <dbReference type="RefSeq" id="XP_071924164.1"/>
    </source>
</evidence>
<dbReference type="Proteomes" id="UP001652660">
    <property type="component" value="Chromosome 10e"/>
</dbReference>
<dbReference type="RefSeq" id="XP_071924171.1">
    <property type="nucleotide sequence ID" value="XM_072068070.1"/>
</dbReference>
<evidence type="ECO:0000313" key="4">
    <source>
        <dbReference type="RefSeq" id="XP_071924166.1"/>
    </source>
</evidence>
<protein>
    <submittedName>
        <fullName evidence="2 3">Uncharacterized protein</fullName>
    </submittedName>
</protein>
<evidence type="ECO:0000313" key="5">
    <source>
        <dbReference type="RefSeq" id="XP_071924168.1"/>
    </source>
</evidence>
<dbReference type="GeneID" id="113731834"/>
<accession>A0ABM4VXA1</accession>
<evidence type="ECO:0000313" key="7">
    <source>
        <dbReference type="RefSeq" id="XP_071924170.1"/>
    </source>
</evidence>
<organism evidence="1 2">
    <name type="scientific">Coffea arabica</name>
    <name type="common">Arabian coffee</name>
    <dbReference type="NCBI Taxonomy" id="13443"/>
    <lineage>
        <taxon>Eukaryota</taxon>
        <taxon>Viridiplantae</taxon>
        <taxon>Streptophyta</taxon>
        <taxon>Embryophyta</taxon>
        <taxon>Tracheophyta</taxon>
        <taxon>Spermatophyta</taxon>
        <taxon>Magnoliopsida</taxon>
        <taxon>eudicotyledons</taxon>
        <taxon>Gunneridae</taxon>
        <taxon>Pentapetalae</taxon>
        <taxon>asterids</taxon>
        <taxon>lamiids</taxon>
        <taxon>Gentianales</taxon>
        <taxon>Rubiaceae</taxon>
        <taxon>Ixoroideae</taxon>
        <taxon>Gardenieae complex</taxon>
        <taxon>Bertiereae - Coffeeae clade</taxon>
        <taxon>Coffeeae</taxon>
        <taxon>Coffea</taxon>
    </lineage>
</organism>
<dbReference type="RefSeq" id="XP_071924169.1">
    <property type="nucleotide sequence ID" value="XM_072068068.1"/>
</dbReference>
<dbReference type="RefSeq" id="XP_071924165.1">
    <property type="nucleotide sequence ID" value="XM_072068064.1"/>
</dbReference>
<evidence type="ECO:0000313" key="1">
    <source>
        <dbReference type="Proteomes" id="UP001652660"/>
    </source>
</evidence>
<proteinExistence type="predicted"/>
<evidence type="ECO:0000313" key="6">
    <source>
        <dbReference type="RefSeq" id="XP_071924169.1"/>
    </source>
</evidence>
<keyword evidence="1" id="KW-1185">Reference proteome</keyword>
<name>A0ABM4VXA1_COFAR</name>
<evidence type="ECO:0000313" key="8">
    <source>
        <dbReference type="RefSeq" id="XP_071924171.1"/>
    </source>
</evidence>
<dbReference type="RefSeq" id="XP_071924168.1">
    <property type="nucleotide sequence ID" value="XM_072068067.1"/>
</dbReference>